<keyword evidence="2" id="KW-0808">Transferase</keyword>
<proteinExistence type="predicted"/>
<name>A0ABP7CM78_9ACTN</name>
<gene>
    <name evidence="2" type="ORF">GCM10022204_04380</name>
</gene>
<evidence type="ECO:0000313" key="3">
    <source>
        <dbReference type="Proteomes" id="UP001500051"/>
    </source>
</evidence>
<evidence type="ECO:0000313" key="2">
    <source>
        <dbReference type="EMBL" id="GAA3692151.1"/>
    </source>
</evidence>
<evidence type="ECO:0000259" key="1">
    <source>
        <dbReference type="Pfam" id="PF08242"/>
    </source>
</evidence>
<comment type="caution">
    <text evidence="2">The sequence shown here is derived from an EMBL/GenBank/DDBJ whole genome shotgun (WGS) entry which is preliminary data.</text>
</comment>
<dbReference type="PANTHER" id="PTHR43464">
    <property type="entry name" value="METHYLTRANSFERASE"/>
    <property type="match status" value="1"/>
</dbReference>
<sequence length="274" mass="30111">MDEYLALNRALWDERAPAHAASPDYAVERLAADPRHLSDVVRFDRPRLGDLTGLRGAHLQCHIGTDTLSLARLGATMTGLDFSTASVEQARALAAATRTPIEYHVADVYDAVEVLGAEAYDLVYTGIGVLCWLPDVARWAEVIAGLLKPGGRFFIREGHPVLWAADQDRMDGSLVIDFPYFERSEPTLWDEPGTYVSTETALTHTRSAEWNHGIGEILSAVLAAGLTITGFEEHRSVPWQAMPDMVAGGDGEFRLPERPDRMPLTYTLQAVKPA</sequence>
<dbReference type="EMBL" id="BAAAYX010000002">
    <property type="protein sequence ID" value="GAA3692151.1"/>
    <property type="molecule type" value="Genomic_DNA"/>
</dbReference>
<dbReference type="SUPFAM" id="SSF53335">
    <property type="entry name" value="S-adenosyl-L-methionine-dependent methyltransferases"/>
    <property type="match status" value="1"/>
</dbReference>
<dbReference type="GO" id="GO:0008168">
    <property type="term" value="F:methyltransferase activity"/>
    <property type="evidence" value="ECO:0007669"/>
    <property type="project" value="UniProtKB-KW"/>
</dbReference>
<protein>
    <submittedName>
        <fullName evidence="2">Class I SAM-dependent methyltransferase</fullName>
    </submittedName>
</protein>
<organism evidence="2 3">
    <name type="scientific">Microlunatus aurantiacus</name>
    <dbReference type="NCBI Taxonomy" id="446786"/>
    <lineage>
        <taxon>Bacteria</taxon>
        <taxon>Bacillati</taxon>
        <taxon>Actinomycetota</taxon>
        <taxon>Actinomycetes</taxon>
        <taxon>Propionibacteriales</taxon>
        <taxon>Propionibacteriaceae</taxon>
        <taxon>Microlunatus</taxon>
    </lineage>
</organism>
<dbReference type="CDD" id="cd02440">
    <property type="entry name" value="AdoMet_MTases"/>
    <property type="match status" value="1"/>
</dbReference>
<accession>A0ABP7CM78</accession>
<feature type="domain" description="Methyltransferase type 12" evidence="1">
    <location>
        <begin position="59"/>
        <end position="153"/>
    </location>
</feature>
<dbReference type="InterPro" id="IPR013217">
    <property type="entry name" value="Methyltransf_12"/>
</dbReference>
<reference evidence="3" key="1">
    <citation type="journal article" date="2019" name="Int. J. Syst. Evol. Microbiol.">
        <title>The Global Catalogue of Microorganisms (GCM) 10K type strain sequencing project: providing services to taxonomists for standard genome sequencing and annotation.</title>
        <authorList>
            <consortium name="The Broad Institute Genomics Platform"/>
            <consortium name="The Broad Institute Genome Sequencing Center for Infectious Disease"/>
            <person name="Wu L."/>
            <person name="Ma J."/>
        </authorList>
    </citation>
    <scope>NUCLEOTIDE SEQUENCE [LARGE SCALE GENOMIC DNA]</scope>
    <source>
        <strain evidence="3">JCM 16548</strain>
    </source>
</reference>
<dbReference type="Proteomes" id="UP001500051">
    <property type="component" value="Unassembled WGS sequence"/>
</dbReference>
<dbReference type="GO" id="GO:0032259">
    <property type="term" value="P:methylation"/>
    <property type="evidence" value="ECO:0007669"/>
    <property type="project" value="UniProtKB-KW"/>
</dbReference>
<keyword evidence="3" id="KW-1185">Reference proteome</keyword>
<dbReference type="InterPro" id="IPR029063">
    <property type="entry name" value="SAM-dependent_MTases_sf"/>
</dbReference>
<dbReference type="Gene3D" id="3.40.50.150">
    <property type="entry name" value="Vaccinia Virus protein VP39"/>
    <property type="match status" value="1"/>
</dbReference>
<dbReference type="PANTHER" id="PTHR43464:SF82">
    <property type="entry name" value="METHYLTRANSFERASE DOMAIN-CONTAINING PROTEIN"/>
    <property type="match status" value="1"/>
</dbReference>
<keyword evidence="2" id="KW-0489">Methyltransferase</keyword>
<dbReference type="RefSeq" id="WP_344810623.1">
    <property type="nucleotide sequence ID" value="NZ_BAAAYX010000002.1"/>
</dbReference>
<dbReference type="Pfam" id="PF08242">
    <property type="entry name" value="Methyltransf_12"/>
    <property type="match status" value="1"/>
</dbReference>